<evidence type="ECO:0000313" key="1">
    <source>
        <dbReference type="EMBL" id="CAD7231287.1"/>
    </source>
</evidence>
<name>A0A7R8WGK2_9CRUS</name>
<feature type="non-terminal residue" evidence="1">
    <location>
        <position position="1"/>
    </location>
</feature>
<dbReference type="AlphaFoldDB" id="A0A7R8WGK2"/>
<dbReference type="EMBL" id="OB663358">
    <property type="protein sequence ID" value="CAD7231287.1"/>
    <property type="molecule type" value="Genomic_DNA"/>
</dbReference>
<protein>
    <submittedName>
        <fullName evidence="1">Uncharacterized protein</fullName>
    </submittedName>
</protein>
<reference evidence="1" key="1">
    <citation type="submission" date="2020-11" db="EMBL/GenBank/DDBJ databases">
        <authorList>
            <person name="Tran Van P."/>
        </authorList>
    </citation>
    <scope>NUCLEOTIDE SEQUENCE</scope>
</reference>
<proteinExistence type="predicted"/>
<accession>A0A7R8WGK2</accession>
<gene>
    <name evidence="1" type="ORF">CTOB1V02_LOCUS9136</name>
</gene>
<organism evidence="1">
    <name type="scientific">Cyprideis torosa</name>
    <dbReference type="NCBI Taxonomy" id="163714"/>
    <lineage>
        <taxon>Eukaryota</taxon>
        <taxon>Metazoa</taxon>
        <taxon>Ecdysozoa</taxon>
        <taxon>Arthropoda</taxon>
        <taxon>Crustacea</taxon>
        <taxon>Oligostraca</taxon>
        <taxon>Ostracoda</taxon>
        <taxon>Podocopa</taxon>
        <taxon>Podocopida</taxon>
        <taxon>Cytherocopina</taxon>
        <taxon>Cytheroidea</taxon>
        <taxon>Cytherideidae</taxon>
        <taxon>Cyprideis</taxon>
    </lineage>
</organism>
<sequence>MLVVESLDGMLLSSADQNSKSSSSPAIQDFQKSIERLQKLLMLPDGSTRQEDVPDAELTSSLEKFMRALQSIEKKCLHRDGDSCIVPYIWHTMLEYFKSDPSTIRKAWVPSFFVPLITFANCLLDRLRGMDVMETMDFPLKNDEGGSETHLNVLVLDSWADLTNHLFNMVYEVNEFK</sequence>